<dbReference type="SUPFAM" id="SSF49313">
    <property type="entry name" value="Cadherin-like"/>
    <property type="match status" value="1"/>
</dbReference>
<dbReference type="GO" id="GO:0005509">
    <property type="term" value="F:calcium ion binding"/>
    <property type="evidence" value="ECO:0007669"/>
    <property type="project" value="InterPro"/>
</dbReference>
<dbReference type="InterPro" id="IPR015919">
    <property type="entry name" value="Cadherin-like_sf"/>
</dbReference>
<proteinExistence type="predicted"/>
<evidence type="ECO:0000259" key="1">
    <source>
        <dbReference type="Pfam" id="PF07603"/>
    </source>
</evidence>
<dbReference type="InterPro" id="IPR013783">
    <property type="entry name" value="Ig-like_fold"/>
</dbReference>
<dbReference type="Pfam" id="PF05345">
    <property type="entry name" value="He_PIG"/>
    <property type="match status" value="1"/>
</dbReference>
<dbReference type="Pfam" id="PF07603">
    <property type="entry name" value="Lcl_C"/>
    <property type="match status" value="2"/>
</dbReference>
<dbReference type="AlphaFoldDB" id="A0A4R9JZG2"/>
<dbReference type="PANTHER" id="PTHR35812">
    <property type="entry name" value="LIPOPROTEIN"/>
    <property type="match status" value="1"/>
</dbReference>
<dbReference type="Proteomes" id="UP000297762">
    <property type="component" value="Unassembled WGS sequence"/>
</dbReference>
<feature type="domain" description="Lcl C-terminal" evidence="1">
    <location>
        <begin position="203"/>
        <end position="327"/>
    </location>
</feature>
<dbReference type="GO" id="GO:0016020">
    <property type="term" value="C:membrane"/>
    <property type="evidence" value="ECO:0007669"/>
    <property type="project" value="InterPro"/>
</dbReference>
<evidence type="ECO:0000313" key="2">
    <source>
        <dbReference type="EMBL" id="TGL57641.1"/>
    </source>
</evidence>
<dbReference type="PANTHER" id="PTHR35812:SF1">
    <property type="entry name" value="LIPOPROTEIN"/>
    <property type="match status" value="1"/>
</dbReference>
<dbReference type="Gene3D" id="2.60.40.10">
    <property type="entry name" value="Immunoglobulins"/>
    <property type="match status" value="1"/>
</dbReference>
<sequence length="471" mass="50459">MSSLPYFRYLICILCLSSGFCKPSGGYNPGDPSSQEFYETQILKCMLGELAECVKEPPPPSGPTILYKRNMFDSIDFYIGSTKTFTPAVTGTTPITYSISGTLPAGLNFNTATGQISGTPTVQTTLLSFTVTATNSIDVAQDTFNVSVWDLGAVPDTGKSNCTDNSGNGASCTGQDGQYSNLPGFRSYNTPTTHPTFTNQTITLDLIRGLYWKTCAEGQTDPSCSGTPTFLDWAGASNVCTNLNTAPGYAGFTNWRLPTAKELYTLISLNSSVPLIETTYFPNTDSTVAYWTSTQFAGSGVQAYGIHFATGNSMPFNKASSLAVRCVAGQTLSAPVFMDQGNGIVLEENTQLYIQKCNNGETYSAGACGSGANSIDWDTAVAICNSFNMNAFTWRLPNLNELHLLVDYSDSTDPRVYSIFNTIASVGYWTSSSQGGGGTEVNAYANLTDTGEMTLQTKTNFLNFRCVSSGP</sequence>
<dbReference type="OrthoDB" id="341917at2"/>
<dbReference type="EMBL" id="RQGF01000043">
    <property type="protein sequence ID" value="TGL57641.1"/>
    <property type="molecule type" value="Genomic_DNA"/>
</dbReference>
<organism evidence="2 3">
    <name type="scientific">Leptospira sarikeiensis</name>
    <dbReference type="NCBI Taxonomy" id="2484943"/>
    <lineage>
        <taxon>Bacteria</taxon>
        <taxon>Pseudomonadati</taxon>
        <taxon>Spirochaetota</taxon>
        <taxon>Spirochaetia</taxon>
        <taxon>Leptospirales</taxon>
        <taxon>Leptospiraceae</taxon>
        <taxon>Leptospira</taxon>
    </lineage>
</organism>
<accession>A0A4R9JZG2</accession>
<protein>
    <submittedName>
        <fullName evidence="2">DUF1566 domain-containing protein</fullName>
    </submittedName>
</protein>
<dbReference type="InterPro" id="IPR011460">
    <property type="entry name" value="Lcl_C"/>
</dbReference>
<reference evidence="2" key="1">
    <citation type="journal article" date="2019" name="PLoS Negl. Trop. Dis.">
        <title>Revisiting the worldwide diversity of Leptospira species in the environment.</title>
        <authorList>
            <person name="Vincent A.T."/>
            <person name="Schiettekatte O."/>
            <person name="Bourhy P."/>
            <person name="Veyrier F.J."/>
            <person name="Picardeau M."/>
        </authorList>
    </citation>
    <scope>NUCLEOTIDE SEQUENCE [LARGE SCALE GENOMIC DNA]</scope>
    <source>
        <strain evidence="2">201702455</strain>
    </source>
</reference>
<gene>
    <name evidence="2" type="ORF">EHQ64_19810</name>
</gene>
<feature type="domain" description="Lcl C-terminal" evidence="1">
    <location>
        <begin position="343"/>
        <end position="467"/>
    </location>
</feature>
<keyword evidence="3" id="KW-1185">Reference proteome</keyword>
<comment type="caution">
    <text evidence="2">The sequence shown here is derived from an EMBL/GenBank/DDBJ whole genome shotgun (WGS) entry which is preliminary data.</text>
</comment>
<name>A0A4R9JZG2_9LEPT</name>
<evidence type="ECO:0000313" key="3">
    <source>
        <dbReference type="Proteomes" id="UP000297762"/>
    </source>
</evidence>